<keyword evidence="5" id="KW-0678">Repressor</keyword>
<evidence type="ECO:0000259" key="11">
    <source>
        <dbReference type="PROSITE" id="PS50888"/>
    </source>
</evidence>
<protein>
    <recommendedName>
        <fullName evidence="11">BHLH domain-containing protein</fullName>
    </recommendedName>
</protein>
<keyword evidence="3" id="KW-0217">Developmental protein</keyword>
<evidence type="ECO:0000256" key="6">
    <source>
        <dbReference type="ARBA" id="ARBA00023015"/>
    </source>
</evidence>
<evidence type="ECO:0000256" key="3">
    <source>
        <dbReference type="ARBA" id="ARBA00022473"/>
    </source>
</evidence>
<evidence type="ECO:0000313" key="13">
    <source>
        <dbReference type="Proteomes" id="UP000826234"/>
    </source>
</evidence>
<keyword evidence="6" id="KW-0805">Transcription regulation</keyword>
<feature type="domain" description="BHLH" evidence="11">
    <location>
        <begin position="48"/>
        <end position="100"/>
    </location>
</feature>
<dbReference type="EMBL" id="JAIPUX010003289">
    <property type="protein sequence ID" value="KAH0621992.1"/>
    <property type="molecule type" value="Genomic_DNA"/>
</dbReference>
<dbReference type="Proteomes" id="UP000826234">
    <property type="component" value="Unassembled WGS sequence"/>
</dbReference>
<evidence type="ECO:0000256" key="7">
    <source>
        <dbReference type="ARBA" id="ARBA00023108"/>
    </source>
</evidence>
<sequence length="292" mass="30944">MKALSPGRPSVRRGSLSEPGHLGILSRGGGGGGKASSVGAVGASLLSSSSSSSLEDPLSLLYNMNDCYSKLKELVPSIPQNKKVSKMEILQHVIDYILDLQIALDTHPAAALVSLHHPRTTTSPQAGSNNNAVSRSPLAALNTDITILSIQLETLEESHLQWPPEGFAERLHFPNSEMTMLEGDTRPKSIGSHAPHSSAVLMFDGHTPALKASSVTTPQPCNANPWKLNASLFDHSPFLALNLYAASLSLRMSSKTLNRDEVAVPSLHFTATDTHAKQTPSNPNSSGSACTS</sequence>
<feature type="region of interest" description="Disordered" evidence="10">
    <location>
        <begin position="273"/>
        <end position="292"/>
    </location>
</feature>
<evidence type="ECO:0000256" key="2">
    <source>
        <dbReference type="ARBA" id="ARBA00004496"/>
    </source>
</evidence>
<evidence type="ECO:0000256" key="10">
    <source>
        <dbReference type="SAM" id="MobiDB-lite"/>
    </source>
</evidence>
<name>A0ABQ7SXI3_PHRPL</name>
<organism evidence="12 13">
    <name type="scientific">Phrynosoma platyrhinos</name>
    <name type="common">Desert horned lizard</name>
    <dbReference type="NCBI Taxonomy" id="52577"/>
    <lineage>
        <taxon>Eukaryota</taxon>
        <taxon>Metazoa</taxon>
        <taxon>Chordata</taxon>
        <taxon>Craniata</taxon>
        <taxon>Vertebrata</taxon>
        <taxon>Euteleostomi</taxon>
        <taxon>Lepidosauria</taxon>
        <taxon>Squamata</taxon>
        <taxon>Bifurcata</taxon>
        <taxon>Unidentata</taxon>
        <taxon>Episquamata</taxon>
        <taxon>Toxicofera</taxon>
        <taxon>Iguania</taxon>
        <taxon>Phrynosomatidae</taxon>
        <taxon>Phrynosomatinae</taxon>
        <taxon>Phrynosoma</taxon>
    </lineage>
</organism>
<dbReference type="InterPro" id="IPR036638">
    <property type="entry name" value="HLH_DNA-bd_sf"/>
</dbReference>
<reference evidence="12 13" key="1">
    <citation type="journal article" date="2022" name="Gigascience">
        <title>A chromosome-level genome assembly and annotation of the desert horned lizard, Phrynosoma platyrhinos, provides insight into chromosomal rearrangements among reptiles.</title>
        <authorList>
            <person name="Koochekian N."/>
            <person name="Ascanio A."/>
            <person name="Farleigh K."/>
            <person name="Card D.C."/>
            <person name="Schield D.R."/>
            <person name="Castoe T.A."/>
            <person name="Jezkova T."/>
        </authorList>
    </citation>
    <scope>NUCLEOTIDE SEQUENCE [LARGE SCALE GENOMIC DNA]</scope>
    <source>
        <strain evidence="12">NK-2021</strain>
    </source>
</reference>
<dbReference type="Pfam" id="PF00010">
    <property type="entry name" value="HLH"/>
    <property type="match status" value="1"/>
</dbReference>
<feature type="non-terminal residue" evidence="12">
    <location>
        <position position="292"/>
    </location>
</feature>
<keyword evidence="9" id="KW-0539">Nucleus</keyword>
<comment type="subcellular location">
    <subcellularLocation>
        <location evidence="2">Cytoplasm</location>
    </subcellularLocation>
    <subcellularLocation>
        <location evidence="1">Nucleus</location>
    </subcellularLocation>
</comment>
<keyword evidence="13" id="KW-1185">Reference proteome</keyword>
<evidence type="ECO:0000256" key="4">
    <source>
        <dbReference type="ARBA" id="ARBA00022490"/>
    </source>
</evidence>
<dbReference type="InterPro" id="IPR026052">
    <property type="entry name" value="DNA-bd_prot-inh"/>
</dbReference>
<feature type="region of interest" description="Disordered" evidence="10">
    <location>
        <begin position="1"/>
        <end position="33"/>
    </location>
</feature>
<evidence type="ECO:0000256" key="5">
    <source>
        <dbReference type="ARBA" id="ARBA00022491"/>
    </source>
</evidence>
<dbReference type="SUPFAM" id="SSF47459">
    <property type="entry name" value="HLH, helix-loop-helix DNA-binding domain"/>
    <property type="match status" value="1"/>
</dbReference>
<dbReference type="InterPro" id="IPR011598">
    <property type="entry name" value="bHLH_dom"/>
</dbReference>
<dbReference type="PROSITE" id="PS50888">
    <property type="entry name" value="BHLH"/>
    <property type="match status" value="1"/>
</dbReference>
<evidence type="ECO:0000256" key="9">
    <source>
        <dbReference type="ARBA" id="ARBA00023242"/>
    </source>
</evidence>
<evidence type="ECO:0000256" key="8">
    <source>
        <dbReference type="ARBA" id="ARBA00023163"/>
    </source>
</evidence>
<evidence type="ECO:0000256" key="1">
    <source>
        <dbReference type="ARBA" id="ARBA00004123"/>
    </source>
</evidence>
<dbReference type="SMART" id="SM00353">
    <property type="entry name" value="HLH"/>
    <property type="match status" value="1"/>
</dbReference>
<keyword evidence="8" id="KW-0804">Transcription</keyword>
<proteinExistence type="predicted"/>
<dbReference type="PANTHER" id="PTHR11723">
    <property type="entry name" value="DNA-BINDING PROTEIN INHIBITOR"/>
    <property type="match status" value="1"/>
</dbReference>
<keyword evidence="7" id="KW-0090">Biological rhythms</keyword>
<evidence type="ECO:0000313" key="12">
    <source>
        <dbReference type="EMBL" id="KAH0621992.1"/>
    </source>
</evidence>
<accession>A0ABQ7SXI3</accession>
<keyword evidence="4" id="KW-0963">Cytoplasm</keyword>
<comment type="caution">
    <text evidence="12">The sequence shown here is derived from an EMBL/GenBank/DDBJ whole genome shotgun (WGS) entry which is preliminary data.</text>
</comment>
<dbReference type="PANTHER" id="PTHR11723:SF5">
    <property type="entry name" value="DNA-BINDING PROTEIN INHIBITOR ID-2"/>
    <property type="match status" value="1"/>
</dbReference>
<dbReference type="Gene3D" id="4.10.280.10">
    <property type="entry name" value="Helix-loop-helix DNA-binding domain"/>
    <property type="match status" value="1"/>
</dbReference>
<gene>
    <name evidence="12" type="ORF">JD844_023840</name>
</gene>